<reference evidence="6" key="1">
    <citation type="submission" date="2020-02" db="EMBL/GenBank/DDBJ databases">
        <authorList>
            <person name="Meier V. D."/>
        </authorList>
    </citation>
    <scope>NUCLEOTIDE SEQUENCE</scope>
    <source>
        <strain evidence="6">AVDCRST_MAG69</strain>
    </source>
</reference>
<dbReference type="InterPro" id="IPR019438">
    <property type="entry name" value="Q_salvage"/>
</dbReference>
<dbReference type="AlphaFoldDB" id="A0A6J4RP41"/>
<name>A0A6J4RP41_9ACTN</name>
<comment type="catalytic activity">
    <reaction evidence="5">
        <text>queuosine 5'-phosphate + H2O = queuine + D-ribose 5-phosphate</text>
        <dbReference type="Rhea" id="RHEA:75387"/>
        <dbReference type="ChEBI" id="CHEBI:15377"/>
        <dbReference type="ChEBI" id="CHEBI:17433"/>
        <dbReference type="ChEBI" id="CHEBI:78346"/>
        <dbReference type="ChEBI" id="CHEBI:194371"/>
    </reaction>
    <physiologicalReaction direction="left-to-right" evidence="5">
        <dbReference type="Rhea" id="RHEA:75388"/>
    </physiologicalReaction>
</comment>
<dbReference type="Pfam" id="PF10343">
    <property type="entry name" value="Q_salvage"/>
    <property type="match status" value="1"/>
</dbReference>
<evidence type="ECO:0000313" key="6">
    <source>
        <dbReference type="EMBL" id="CAA9471330.1"/>
    </source>
</evidence>
<dbReference type="PANTHER" id="PTHR21314:SF0">
    <property type="entry name" value="QUEUOSINE 5'-PHOSPHATE N-GLYCOSYLASE_HYDROLASE"/>
    <property type="match status" value="1"/>
</dbReference>
<evidence type="ECO:0000256" key="5">
    <source>
        <dbReference type="ARBA" id="ARBA00048204"/>
    </source>
</evidence>
<evidence type="ECO:0000256" key="1">
    <source>
        <dbReference type="ARBA" id="ARBA00022801"/>
    </source>
</evidence>
<dbReference type="GO" id="GO:0016787">
    <property type="term" value="F:hydrolase activity"/>
    <property type="evidence" value="ECO:0007669"/>
    <property type="project" value="UniProtKB-KW"/>
</dbReference>
<sequence length="301" mass="32770">MFDVRVTRSECARVARHARCVRVREDLLEAYAAQLPALPSHPLPEVTPDGAGDELRAAFHLMADAINFGSGWFPSLRKRDGRSGSMTVLLALRDFCAAAGGGWAPPSLAAVSTGEVAAVLGQDADHPLMRLYALHLRELGLRLQREHDGSFLALATHPRLAHELSTWPGFADVSAHAGRHVPFYKRAQLTAYDMACAGFVPPGGEGELTMFADNLVPHVLRVDGLLAYDAGLSADIEAGRLLLHGSRREVEIRACALHAVESIVACRPDLTAPGVDQLLWHRGQDARYKAQPRHRARCEAY</sequence>
<evidence type="ECO:0000256" key="3">
    <source>
        <dbReference type="ARBA" id="ARBA00035306"/>
    </source>
</evidence>
<evidence type="ECO:0000256" key="4">
    <source>
        <dbReference type="ARBA" id="ARBA00035393"/>
    </source>
</evidence>
<accession>A0A6J4RP41</accession>
<evidence type="ECO:0000256" key="2">
    <source>
        <dbReference type="ARBA" id="ARBA00035119"/>
    </source>
</evidence>
<gene>
    <name evidence="6" type="ORF">AVDCRST_MAG69-125</name>
</gene>
<dbReference type="EMBL" id="CADCVP010000012">
    <property type="protein sequence ID" value="CAA9471330.1"/>
    <property type="molecule type" value="Genomic_DNA"/>
</dbReference>
<keyword evidence="1" id="KW-0378">Hydrolase</keyword>
<protein>
    <recommendedName>
        <fullName evidence="3">Queuosine 5'-phosphate N-glycosylase/hydrolase</fullName>
    </recommendedName>
    <alternativeName>
        <fullName evidence="4">Queuosine-nucleotide N-glycosylase/hydrolase</fullName>
    </alternativeName>
</protein>
<proteinExistence type="inferred from homology"/>
<dbReference type="PANTHER" id="PTHR21314">
    <property type="entry name" value="QUEUOSINE 5'-PHOSPHATE N-GLYCOSYLASE_HYDROLASE-RELATED"/>
    <property type="match status" value="1"/>
</dbReference>
<dbReference type="GO" id="GO:0006400">
    <property type="term" value="P:tRNA modification"/>
    <property type="evidence" value="ECO:0007669"/>
    <property type="project" value="TreeGrafter"/>
</dbReference>
<organism evidence="6">
    <name type="scientific">uncultured Solirubrobacteraceae bacterium</name>
    <dbReference type="NCBI Taxonomy" id="1162706"/>
    <lineage>
        <taxon>Bacteria</taxon>
        <taxon>Bacillati</taxon>
        <taxon>Actinomycetota</taxon>
        <taxon>Thermoleophilia</taxon>
        <taxon>Solirubrobacterales</taxon>
        <taxon>Solirubrobacteraceae</taxon>
        <taxon>environmental samples</taxon>
    </lineage>
</organism>
<comment type="similarity">
    <text evidence="2">Belongs to the QNG1 protein family.</text>
</comment>